<dbReference type="GO" id="GO:0005634">
    <property type="term" value="C:nucleus"/>
    <property type="evidence" value="ECO:0007669"/>
    <property type="project" value="UniProtKB-SubCell"/>
</dbReference>
<dbReference type="Pfam" id="PF00533">
    <property type="entry name" value="BRCT"/>
    <property type="match status" value="1"/>
</dbReference>
<comment type="similarity">
    <text evidence="2">Belongs to the activator 1 large subunit family.</text>
</comment>
<feature type="domain" description="BRCT" evidence="8">
    <location>
        <begin position="290"/>
        <end position="349"/>
    </location>
</feature>
<feature type="compositionally biased region" description="Polar residues" evidence="7">
    <location>
        <begin position="245"/>
        <end position="255"/>
    </location>
</feature>
<feature type="compositionally biased region" description="Basic and acidic residues" evidence="7">
    <location>
        <begin position="190"/>
        <end position="202"/>
    </location>
</feature>
<keyword evidence="4" id="KW-0547">Nucleotide-binding</keyword>
<dbReference type="GO" id="GO:0003677">
    <property type="term" value="F:DNA binding"/>
    <property type="evidence" value="ECO:0007669"/>
    <property type="project" value="TreeGrafter"/>
</dbReference>
<feature type="compositionally biased region" description="Polar residues" evidence="7">
    <location>
        <begin position="175"/>
        <end position="184"/>
    </location>
</feature>
<evidence type="ECO:0000256" key="7">
    <source>
        <dbReference type="SAM" id="MobiDB-lite"/>
    </source>
</evidence>
<keyword evidence="5" id="KW-0067">ATP-binding</keyword>
<dbReference type="EMBL" id="KV927527">
    <property type="protein sequence ID" value="PIO34685.1"/>
    <property type="molecule type" value="Genomic_DNA"/>
</dbReference>
<evidence type="ECO:0000313" key="9">
    <source>
        <dbReference type="EMBL" id="PIO34685.1"/>
    </source>
</evidence>
<evidence type="ECO:0000256" key="2">
    <source>
        <dbReference type="ARBA" id="ARBA00006116"/>
    </source>
</evidence>
<dbReference type="OrthoDB" id="8964395at2759"/>
<dbReference type="PROSITE" id="PS50172">
    <property type="entry name" value="BRCT"/>
    <property type="match status" value="1"/>
</dbReference>
<evidence type="ECO:0000256" key="6">
    <source>
        <dbReference type="ARBA" id="ARBA00023242"/>
    </source>
</evidence>
<protein>
    <recommendedName>
        <fullName evidence="8">BRCT domain-containing protein</fullName>
    </recommendedName>
</protein>
<gene>
    <name evidence="9" type="ORF">AB205_0127640</name>
</gene>
<feature type="region of interest" description="Disordered" evidence="7">
    <location>
        <begin position="26"/>
        <end position="77"/>
    </location>
</feature>
<evidence type="ECO:0000259" key="8">
    <source>
        <dbReference type="PROSITE" id="PS50172"/>
    </source>
</evidence>
<organism evidence="9">
    <name type="scientific">Aquarana catesbeiana</name>
    <name type="common">American bullfrog</name>
    <name type="synonym">Rana catesbeiana</name>
    <dbReference type="NCBI Taxonomy" id="8400"/>
    <lineage>
        <taxon>Eukaryota</taxon>
        <taxon>Metazoa</taxon>
        <taxon>Chordata</taxon>
        <taxon>Craniata</taxon>
        <taxon>Vertebrata</taxon>
        <taxon>Euteleostomi</taxon>
        <taxon>Amphibia</taxon>
        <taxon>Batrachia</taxon>
        <taxon>Anura</taxon>
        <taxon>Neobatrachia</taxon>
        <taxon>Ranoidea</taxon>
        <taxon>Ranidae</taxon>
        <taxon>Aquarana</taxon>
    </lineage>
</organism>
<feature type="compositionally biased region" description="Basic and acidic residues" evidence="7">
    <location>
        <begin position="216"/>
        <end position="230"/>
    </location>
</feature>
<dbReference type="InterPro" id="IPR036420">
    <property type="entry name" value="BRCT_dom_sf"/>
</dbReference>
<dbReference type="Gene3D" id="3.40.50.10190">
    <property type="entry name" value="BRCT domain"/>
    <property type="match status" value="1"/>
</dbReference>
<evidence type="ECO:0000256" key="4">
    <source>
        <dbReference type="ARBA" id="ARBA00022741"/>
    </source>
</evidence>
<dbReference type="AlphaFoldDB" id="A0A2G9S3M8"/>
<keyword evidence="6" id="KW-0539">Nucleus</keyword>
<evidence type="ECO:0000256" key="1">
    <source>
        <dbReference type="ARBA" id="ARBA00004123"/>
    </source>
</evidence>
<reference evidence="9" key="1">
    <citation type="submission" date="2017-08" db="EMBL/GenBank/DDBJ databases">
        <title>Assembly of the North American Bullfrog Genome.</title>
        <authorList>
            <person name="Warren R.L."/>
            <person name="Vandervalk B.P."/>
            <person name="Kucuk E."/>
            <person name="Birol I."/>
            <person name="Helbing C."/>
            <person name="Pandoh P."/>
            <person name="Behsaz B."/>
            <person name="Mohamadi H."/>
            <person name="Chu J."/>
            <person name="Jackman S."/>
            <person name="Hammond S.A."/>
            <person name="Veldhoen N."/>
            <person name="Kirk H."/>
            <person name="Zhao Y."/>
            <person name="Coope R."/>
            <person name="Pleasance S."/>
            <person name="Moore R."/>
            <person name="Holt R."/>
        </authorList>
    </citation>
    <scope>NUCLEOTIDE SEQUENCE</scope>
    <source>
        <strain evidence="9">Bruno</strain>
        <tissue evidence="9">Liver</tissue>
    </source>
</reference>
<dbReference type="InterPro" id="IPR001357">
    <property type="entry name" value="BRCT_dom"/>
</dbReference>
<dbReference type="GO" id="GO:0006260">
    <property type="term" value="P:DNA replication"/>
    <property type="evidence" value="ECO:0007669"/>
    <property type="project" value="UniProtKB-KW"/>
</dbReference>
<accession>A0A2G9S3M8</accession>
<feature type="region of interest" description="Disordered" evidence="7">
    <location>
        <begin position="100"/>
        <end position="266"/>
    </location>
</feature>
<dbReference type="SMART" id="SM00292">
    <property type="entry name" value="BRCT"/>
    <property type="match status" value="1"/>
</dbReference>
<evidence type="ECO:0000256" key="5">
    <source>
        <dbReference type="ARBA" id="ARBA00022840"/>
    </source>
</evidence>
<dbReference type="PANTHER" id="PTHR23389:SF6">
    <property type="entry name" value="REPLICATION FACTOR C SUBUNIT 1"/>
    <property type="match status" value="1"/>
</dbReference>
<feature type="compositionally biased region" description="Basic and acidic residues" evidence="7">
    <location>
        <begin position="142"/>
        <end position="156"/>
    </location>
</feature>
<feature type="compositionally biased region" description="Basic and acidic residues" evidence="7">
    <location>
        <begin position="38"/>
        <end position="48"/>
    </location>
</feature>
<keyword evidence="3" id="KW-0235">DNA replication</keyword>
<proteinExistence type="inferred from homology"/>
<comment type="subcellular location">
    <subcellularLocation>
        <location evidence="1">Nucleus</location>
    </subcellularLocation>
</comment>
<dbReference type="GO" id="GO:0005524">
    <property type="term" value="F:ATP binding"/>
    <property type="evidence" value="ECO:0007669"/>
    <property type="project" value="UniProtKB-KW"/>
</dbReference>
<sequence>MHRCCSQGTEPESQMLLSPVITVENVAGSPGEDEEDFETLKKKPKENGRSAFPLPAKPQVTATKSHAPAKVKTPEKRMCTSAVDFFGMGNIKRSNKKLVEAKKEEGIKVSPKKQSSAAAGISPEKGEKRISPGRTSSPPDESSVKMEKGIKEENKNSSHAPSEPLFSHKSKASSEKTSPVKTSSKLALLKQKDDLQKKEKEISSPGKSRVISPKSEQPKAKDIAPKKEQPKAAMAISPKKEMTTPVRSSQRYSETSPEDSEKKRGNYMAYRSYLNREGPKALGSKDIPQGADNCMEGLTFVITGVLESIERDEAKSLVERYGGKVTGNVSKKTNYLIMGRDAGESKREKVCSVFCINRKEFIGTTSSI</sequence>
<name>A0A2G9S3M8_AQUCT</name>
<dbReference type="FunFam" id="3.40.50.10190:FF:000001">
    <property type="entry name" value="Replication factor C subunit 1"/>
    <property type="match status" value="1"/>
</dbReference>
<evidence type="ECO:0000256" key="3">
    <source>
        <dbReference type="ARBA" id="ARBA00022705"/>
    </source>
</evidence>
<dbReference type="SUPFAM" id="SSF52113">
    <property type="entry name" value="BRCT domain"/>
    <property type="match status" value="1"/>
</dbReference>
<dbReference type="PANTHER" id="PTHR23389">
    <property type="entry name" value="CHROMOSOME TRANSMISSION FIDELITY FACTOR 18"/>
    <property type="match status" value="1"/>
</dbReference>